<gene>
    <name evidence="1" type="ORF">C4K68_09490</name>
</gene>
<evidence type="ECO:0000313" key="2">
    <source>
        <dbReference type="Proteomes" id="UP000238196"/>
    </source>
</evidence>
<dbReference type="OrthoDB" id="7229084at2"/>
<dbReference type="AlphaFoldDB" id="A0A2S5KS91"/>
<organism evidence="1 2">
    <name type="scientific">Proteobacteria bacterium 228</name>
    <dbReference type="NCBI Taxonomy" id="2083153"/>
    <lineage>
        <taxon>Bacteria</taxon>
        <taxon>Pseudomonadati</taxon>
        <taxon>Pseudomonadota</taxon>
    </lineage>
</organism>
<protein>
    <recommendedName>
        <fullName evidence="3">Type IV secretion protein IcmB</fullName>
    </recommendedName>
</protein>
<dbReference type="InterPro" id="IPR027417">
    <property type="entry name" value="P-loop_NTPase"/>
</dbReference>
<sequence length="1018" mass="114364">MGFWVQLNRLIGNTTDSSFTLAGADGESRLITTDFNFLSQVTIRCTNRLINEGEYIERITQIKKILKTLLRSNQMYVTFEYEPDGTAAVKHNLAGAYQRAKALRLPVESLLDERCEKLGPLVHTEQVSIGLVTGFAGVGKEDVKRYMAKRQKVLATTPYVSLAQAQQVVPVADLRSRHEAAVDTLLAELRDTGLMAERDNSEKILTKLRHQLYPYNTSRRWRPKLFNPSHLNQIAKGFSMRSDSRALSFKKKSVVKEVTGAVPDRLVNQLLPIRPWDDDDYSVWGNTVYAPLYMSSGPTDPMEFNRLVRLMAEQDVPFRLQFGLKNETLALGVLSDMLGTISWMHSKNSARKQLIDRIKEQQEDLCGLSITGCTWAPVRNVSLSPDGRQCDLTEVQERQQTLMQVLEAWGNCNVSSRVGVAYEAVLATTAAYLRPRAPYMVPPLSDALALMPLNRPGSAWDVGNTLFQSDDGKLLSLQQRSSIQSYESVIVVGPPGYAKSSTMFRLNLDYLLSPDATPSMPVLRGLDIGPSQKELVTLVTAASKRAGSYEEGRYEYVRIRPTPEYQMNPFDLPFGFDKPTPYKIGTVQALLQIILADEYKQSPLVKTLIADLITYVYKVKARNGDKKNPYAAGTLPDIQNELLKDPTFLVDQHTMWWEVADYLNDRGKTTLSKWSYLQAMPTLTDFSIACSSPELTQEYTDLSNGTTLLNLVSRKLRAAQDMFPLLKGATRFLIDNTRVLIMDAQYLIVKGESEDTKWRNAVNLAICNDRLCGDLFLDEEDIRYCPKAYLSYHQQRMRELTSVPRRVYTDENHIFNGVPGGQEHGEEIQRTGRKNGVGIMQASHYLFDFSAVSQSMATTIMILGVAGNSGKEKISSELGLTTAELDYLDSVRPPTSKGSQGLLLYKTRSQATTWSSVGFFNPEGPRFLWLAATEVEDRKLRELAYLKADDPMEAIEALAEFAPSGKVKSLIEKILMDRGLSQLDTAGDSEIDEHSTNLIGDFADDVFKLMQRNRQRRT</sequence>
<name>A0A2S5KS91_9PROT</name>
<accession>A0A2S5KS91</accession>
<dbReference type="Proteomes" id="UP000238196">
    <property type="component" value="Unassembled WGS sequence"/>
</dbReference>
<dbReference type="Gene3D" id="3.40.50.300">
    <property type="entry name" value="P-loop containing nucleotide triphosphate hydrolases"/>
    <property type="match status" value="1"/>
</dbReference>
<dbReference type="SUPFAM" id="SSF52540">
    <property type="entry name" value="P-loop containing nucleoside triphosphate hydrolases"/>
    <property type="match status" value="1"/>
</dbReference>
<proteinExistence type="predicted"/>
<comment type="caution">
    <text evidence="1">The sequence shown here is derived from an EMBL/GenBank/DDBJ whole genome shotgun (WGS) entry which is preliminary data.</text>
</comment>
<evidence type="ECO:0008006" key="3">
    <source>
        <dbReference type="Google" id="ProtNLM"/>
    </source>
</evidence>
<dbReference type="EMBL" id="PRLP01000029">
    <property type="protein sequence ID" value="PPC77583.1"/>
    <property type="molecule type" value="Genomic_DNA"/>
</dbReference>
<evidence type="ECO:0000313" key="1">
    <source>
        <dbReference type="EMBL" id="PPC77583.1"/>
    </source>
</evidence>
<reference evidence="1 2" key="1">
    <citation type="submission" date="2018-02" db="EMBL/GenBank/DDBJ databases">
        <title>novel marine gammaproteobacteria from coastal saline agro ecosystem.</title>
        <authorList>
            <person name="Krishnan R."/>
            <person name="Ramesh Kumar N."/>
        </authorList>
    </citation>
    <scope>NUCLEOTIDE SEQUENCE [LARGE SCALE GENOMIC DNA]</scope>
    <source>
        <strain evidence="1 2">228</strain>
    </source>
</reference>